<organism evidence="2 3">
    <name type="scientific">Candidatus Thiodiazotropha lotti</name>
    <dbReference type="NCBI Taxonomy" id="2792787"/>
    <lineage>
        <taxon>Bacteria</taxon>
        <taxon>Pseudomonadati</taxon>
        <taxon>Pseudomonadota</taxon>
        <taxon>Gammaproteobacteria</taxon>
        <taxon>Chromatiales</taxon>
        <taxon>Sedimenticolaceae</taxon>
        <taxon>Candidatus Thiodiazotropha</taxon>
    </lineage>
</organism>
<evidence type="ECO:0000256" key="1">
    <source>
        <dbReference type="SAM" id="MobiDB-lite"/>
    </source>
</evidence>
<comment type="caution">
    <text evidence="2">The sequence shown here is derived from an EMBL/GenBank/DDBJ whole genome shotgun (WGS) entry which is preliminary data.</text>
</comment>
<sequence>MLRKMIVKQEKVIILILSLLLITPMNLYAESHEEQESAPWYQFEVLVFRRIAPGAGSTEGWALDPGTPDQEQSVQLSTGALTEDGKPIAYRALPAEEKSLTDAWGAMRRSRDYRPLYHIGWRQPVAHPDEAIPISISLASKRKSAFEEPLPILEGNITFGIKRYLHLETDLLLRVDEDQTRNEAEYDPGPQNYRMQEKRRMRSGKLHYLDHPVLGILAIANRYEMPAPPEEPEPEPEPEAERIETTPATSDESQQTAPAEPNTQ</sequence>
<dbReference type="Pfam" id="PF10972">
    <property type="entry name" value="CsiV"/>
    <property type="match status" value="1"/>
</dbReference>
<gene>
    <name evidence="2" type="ORF">JAZ04_02420</name>
</gene>
<evidence type="ECO:0000313" key="2">
    <source>
        <dbReference type="EMBL" id="MCG7937701.1"/>
    </source>
</evidence>
<reference evidence="2" key="1">
    <citation type="journal article" date="2021" name="Proc. Natl. Acad. Sci. U.S.A.">
        <title>Global biogeography of chemosynthetic symbionts reveals both localized and globally distributed symbiont groups. .</title>
        <authorList>
            <person name="Osvatic J.T."/>
            <person name="Wilkins L.G.E."/>
            <person name="Leibrecht L."/>
            <person name="Leray M."/>
            <person name="Zauner S."/>
            <person name="Polzin J."/>
            <person name="Camacho Y."/>
            <person name="Gros O."/>
            <person name="van Gils J.A."/>
            <person name="Eisen J.A."/>
            <person name="Petersen J.M."/>
            <person name="Yuen B."/>
        </authorList>
    </citation>
    <scope>NUCLEOTIDE SEQUENCE</scope>
    <source>
        <strain evidence="2">MAGL173</strain>
    </source>
</reference>
<proteinExistence type="predicted"/>
<dbReference type="InterPro" id="IPR021241">
    <property type="entry name" value="CsiV"/>
</dbReference>
<dbReference type="Proteomes" id="UP000886687">
    <property type="component" value="Unassembled WGS sequence"/>
</dbReference>
<feature type="compositionally biased region" description="Polar residues" evidence="1">
    <location>
        <begin position="246"/>
        <end position="264"/>
    </location>
</feature>
<evidence type="ECO:0000313" key="3">
    <source>
        <dbReference type="Proteomes" id="UP000886687"/>
    </source>
</evidence>
<dbReference type="EMBL" id="JAEPDI010000001">
    <property type="protein sequence ID" value="MCG7937701.1"/>
    <property type="molecule type" value="Genomic_DNA"/>
</dbReference>
<name>A0A9E4K154_9GAMM</name>
<dbReference type="AlphaFoldDB" id="A0A9E4K154"/>
<protein>
    <submittedName>
        <fullName evidence="2">Peptidoglycan binding protein CsiV</fullName>
    </submittedName>
</protein>
<accession>A0A9E4K154</accession>
<feature type="region of interest" description="Disordered" evidence="1">
    <location>
        <begin position="223"/>
        <end position="264"/>
    </location>
</feature>